<organism evidence="5">
    <name type="scientific">mine drainage metagenome</name>
    <dbReference type="NCBI Taxonomy" id="410659"/>
    <lineage>
        <taxon>unclassified sequences</taxon>
        <taxon>metagenomes</taxon>
        <taxon>ecological metagenomes</taxon>
    </lineage>
</organism>
<comment type="similarity">
    <text evidence="2">Belongs to the bacterial PQQ dehydrogenase family.</text>
</comment>
<protein>
    <submittedName>
        <fullName evidence="5">Quinohemoprotein ethanol dehydrogenase type-1</fullName>
        <ecNumber evidence="5">1.1.9.1</ecNumber>
    </submittedName>
</protein>
<dbReference type="GO" id="GO:0016491">
    <property type="term" value="F:oxidoreductase activity"/>
    <property type="evidence" value="ECO:0007669"/>
    <property type="project" value="UniProtKB-KW"/>
</dbReference>
<evidence type="ECO:0000256" key="2">
    <source>
        <dbReference type="ARBA" id="ARBA00008156"/>
    </source>
</evidence>
<dbReference type="PANTHER" id="PTHR32303">
    <property type="entry name" value="QUINOPROTEIN ALCOHOL DEHYDROGENASE (CYTOCHROME C)"/>
    <property type="match status" value="1"/>
</dbReference>
<dbReference type="InterPro" id="IPR011047">
    <property type="entry name" value="Quinoprotein_ADH-like_sf"/>
</dbReference>
<sequence length="657" mass="71182">MCAISDENFIQQLPCFSFEMTSVYYAEIFRKALKINYTNLYTMPIVFMCGLRRETLMRYQLKHACLKSVVLLSCLAITACAGLSSKYAGTKSGAVDKEWPSFGRDYTNQHISPLTQINPQNVKDLKLAWQFKSGVAASFQATPIVTNGVMYVALPYNHVVALDAKTGQELWRYKHVRRAHWKMCCGPANRGVAVSDGKVFIGTVDARLIALDAKNGAKVWDIDVADDTALTENTSSLSRADVKSQKDAYGGTGVGISMAPVVYHGKVIVGITGVGFGLHLDTPRADAPLGAVVGVDGRYGRPGFLAAFDVNNGKRVWKFDTIPVQGWEGVFAETTPDGVSLNRNVAAEKANVINNKDAWRYGGGSAWSTPAIDTKTNTLYFGTGNPSPQMNDISRPGDNLYTVSLVALDTETGKLKWYYQQVPHDVWGYDLASPPVLFNYIKDGKTIPAVGQASKTGWYYVNDRATGQLLMKSDAFVPQKNMFAKASHEGTVLYPGILGGANWGPSALDEIKQTSFVSAIHAPIKYTLVEEPAKNGLPAIRYASSEPTKDPRWGVLSAIDLSTGKMHWQVKTDQPLTGGLLATSTGLLFMGEGSGNFNAYNSNTGDLLWQTKVNAGVNAPPISYEIDGVQYIAVAAGGNAIFGYTAGDNIVVYALSK</sequence>
<feature type="domain" description="Pyrrolo-quinoline quinone repeat" evidence="4">
    <location>
        <begin position="480"/>
        <end position="632"/>
    </location>
</feature>
<comment type="cofactor">
    <cofactor evidence="1">
        <name>pyrroloquinoline quinone</name>
        <dbReference type="ChEBI" id="CHEBI:58442"/>
    </cofactor>
</comment>
<dbReference type="InterPro" id="IPR018391">
    <property type="entry name" value="PQQ_b-propeller_rpt"/>
</dbReference>
<evidence type="ECO:0000256" key="1">
    <source>
        <dbReference type="ARBA" id="ARBA00001931"/>
    </source>
</evidence>
<dbReference type="InterPro" id="IPR002372">
    <property type="entry name" value="PQQ_rpt_dom"/>
</dbReference>
<dbReference type="AlphaFoldDB" id="A0A1J5U0H0"/>
<comment type="caution">
    <text evidence="5">The sequence shown here is derived from an EMBL/GenBank/DDBJ whole genome shotgun (WGS) entry which is preliminary data.</text>
</comment>
<accession>A0A1J5U0H0</accession>
<evidence type="ECO:0000256" key="3">
    <source>
        <dbReference type="ARBA" id="ARBA00023002"/>
    </source>
</evidence>
<name>A0A1J5U0H0_9ZZZZ</name>
<dbReference type="EMBL" id="MLJW01000004">
    <property type="protein sequence ID" value="OIR17790.1"/>
    <property type="molecule type" value="Genomic_DNA"/>
</dbReference>
<proteinExistence type="inferred from homology"/>
<evidence type="ECO:0000313" key="5">
    <source>
        <dbReference type="EMBL" id="OIR17790.1"/>
    </source>
</evidence>
<dbReference type="SUPFAM" id="SSF50998">
    <property type="entry name" value="Quinoprotein alcohol dehydrogenase-like"/>
    <property type="match status" value="1"/>
</dbReference>
<feature type="domain" description="Pyrrolo-quinoline quinone repeat" evidence="4">
    <location>
        <begin position="99"/>
        <end position="472"/>
    </location>
</feature>
<dbReference type="SMART" id="SM00564">
    <property type="entry name" value="PQQ"/>
    <property type="match status" value="6"/>
</dbReference>
<keyword evidence="3 5" id="KW-0560">Oxidoreductase</keyword>
<evidence type="ECO:0000259" key="4">
    <source>
        <dbReference type="Pfam" id="PF01011"/>
    </source>
</evidence>
<dbReference type="Gene3D" id="2.140.10.10">
    <property type="entry name" value="Quinoprotein alcohol dehydrogenase-like superfamily"/>
    <property type="match status" value="1"/>
</dbReference>
<dbReference type="EC" id="1.1.9.1" evidence="5"/>
<reference evidence="5" key="1">
    <citation type="submission" date="2016-10" db="EMBL/GenBank/DDBJ databases">
        <title>Sequence of Gallionella enrichment culture.</title>
        <authorList>
            <person name="Poehlein A."/>
            <person name="Muehling M."/>
            <person name="Daniel R."/>
        </authorList>
    </citation>
    <scope>NUCLEOTIDE SEQUENCE</scope>
</reference>
<gene>
    <name evidence="5" type="primary">qheDH_1</name>
    <name evidence="5" type="ORF">GALL_20120</name>
</gene>
<dbReference type="Pfam" id="PF01011">
    <property type="entry name" value="PQQ"/>
    <property type="match status" value="2"/>
</dbReference>